<dbReference type="InterPro" id="IPR036457">
    <property type="entry name" value="PPM-type-like_dom_sf"/>
</dbReference>
<dbReference type="NCBIfam" id="NF011149">
    <property type="entry name" value="PRK14559.1"/>
    <property type="match status" value="1"/>
</dbReference>
<dbReference type="Gene3D" id="3.60.40.10">
    <property type="entry name" value="PPM-type phosphatase domain"/>
    <property type="match status" value="1"/>
</dbReference>
<sequence length="723" mass="80711">MLICPQCQFENPNHHKFCQKCGYSLTQKSCGECGLTVAINDLDCPHCGTRTGTVWLAIISSSLVASQDDSISDIAENSASSEEIDRLRGAITQIPEETQTEIDIIPGTTPVELELELTPDQISADDENHQESVDSVASETSDQRMWVSAVFDAREIPPSDALQSSTGDYSSELESESSADLSLEKGMYLDENQRYQLIESATLQPGKMVTVPVLDTQPLQMSPLQAAPALLSSSEKMDVFVIAAAQAYFTLATQFQEHFPLLQDAWKSDQYTVVLLEDFSEFPTLLDKFSDQQTSPQQILDWLEQMADLWEILENFQMRQSLLELTNLRVYPSFPHSICLQQLYAESENYTLSLFDLGEVWKALVEKSQRTLFGSLTQLMRDLCEGKIETIAQLQDQLREVREEFYSSSTEPESLPISTPTRIQLDQEDDTDLGILKANSAPTVPDINQLFHLQAVGATDIGRKRQRNEDSFGVQTIIHEQQTPQGRILEAKGLYILCDGMGGHAGGEVASQLAVDTLKQYFQSQWTGELPSREMIDDAIVQANSTIYEMNQQAVRSGIGRMGTTLVMAIVVDHQVAIAHVGDSRLYRLTRSQGIKQVTVDHEVGQREILRGVTPEVAYTRPDAYQLTQALGPRDHNFVKPDIQFLKIEEDTVLILASDGLTDNDLLEIYHGTHIDPLLDPQMDLNVAVHQLIQLANEHNGHDNITIIVIRLLVLEKPKSNAD</sequence>
<dbReference type="RefSeq" id="WP_323275408.1">
    <property type="nucleotide sequence ID" value="NZ_JAYGHT010000070.1"/>
</dbReference>
<dbReference type="SUPFAM" id="SSF81606">
    <property type="entry name" value="PP2C-like"/>
    <property type="match status" value="1"/>
</dbReference>
<feature type="domain" description="PPM-type phosphatase" evidence="2">
    <location>
        <begin position="455"/>
        <end position="712"/>
    </location>
</feature>
<dbReference type="Proteomes" id="UP001301728">
    <property type="component" value="Unassembled WGS sequence"/>
</dbReference>
<evidence type="ECO:0000259" key="2">
    <source>
        <dbReference type="PROSITE" id="PS51746"/>
    </source>
</evidence>
<dbReference type="Pfam" id="PF13672">
    <property type="entry name" value="PP2C_2"/>
    <property type="match status" value="1"/>
</dbReference>
<dbReference type="InterPro" id="IPR015655">
    <property type="entry name" value="PP2C"/>
</dbReference>
<reference evidence="3 4" key="1">
    <citation type="submission" date="2023-12" db="EMBL/GenBank/DDBJ databases">
        <title>Baltic Sea Cyanobacteria.</title>
        <authorList>
            <person name="Delbaje E."/>
            <person name="Fewer D.P."/>
            <person name="Shishido T.K."/>
        </authorList>
    </citation>
    <scope>NUCLEOTIDE SEQUENCE [LARGE SCALE GENOMIC DNA]</scope>
    <source>
        <strain evidence="3 4">CCNP 1315</strain>
    </source>
</reference>
<feature type="region of interest" description="Disordered" evidence="1">
    <location>
        <begin position="157"/>
        <end position="176"/>
    </location>
</feature>
<protein>
    <submittedName>
        <fullName evidence="3">Serine/threonine phosphatase</fullName>
    </submittedName>
</protein>
<dbReference type="SMART" id="SM00331">
    <property type="entry name" value="PP2C_SIG"/>
    <property type="match status" value="1"/>
</dbReference>
<gene>
    <name evidence="3" type="ORF">VB854_13130</name>
</gene>
<dbReference type="InterPro" id="IPR001932">
    <property type="entry name" value="PPM-type_phosphatase-like_dom"/>
</dbReference>
<dbReference type="PANTHER" id="PTHR47992">
    <property type="entry name" value="PROTEIN PHOSPHATASE"/>
    <property type="match status" value="1"/>
</dbReference>
<dbReference type="InterPro" id="IPR025874">
    <property type="entry name" value="DZR"/>
</dbReference>
<keyword evidence="4" id="KW-1185">Reference proteome</keyword>
<dbReference type="Pfam" id="PF12773">
    <property type="entry name" value="DZR"/>
    <property type="match status" value="1"/>
</dbReference>
<comment type="caution">
    <text evidence="3">The sequence shown here is derived from an EMBL/GenBank/DDBJ whole genome shotgun (WGS) entry which is preliminary data.</text>
</comment>
<organism evidence="3 4">
    <name type="scientific">Limnoraphis robusta CCNP1315</name>
    <dbReference type="NCBI Taxonomy" id="3110306"/>
    <lineage>
        <taxon>Bacteria</taxon>
        <taxon>Bacillati</taxon>
        <taxon>Cyanobacteriota</taxon>
        <taxon>Cyanophyceae</taxon>
        <taxon>Oscillatoriophycideae</taxon>
        <taxon>Oscillatoriales</taxon>
        <taxon>Sirenicapillariaceae</taxon>
        <taxon>Limnoraphis</taxon>
    </lineage>
</organism>
<name>A0ABU5TYS6_9CYAN</name>
<dbReference type="PROSITE" id="PS51746">
    <property type="entry name" value="PPM_2"/>
    <property type="match status" value="1"/>
</dbReference>
<evidence type="ECO:0000256" key="1">
    <source>
        <dbReference type="SAM" id="MobiDB-lite"/>
    </source>
</evidence>
<evidence type="ECO:0000313" key="3">
    <source>
        <dbReference type="EMBL" id="MEA5519885.1"/>
    </source>
</evidence>
<accession>A0ABU5TYS6</accession>
<dbReference type="EMBL" id="JAYGHT010000070">
    <property type="protein sequence ID" value="MEA5519885.1"/>
    <property type="molecule type" value="Genomic_DNA"/>
</dbReference>
<dbReference type="SMART" id="SM00332">
    <property type="entry name" value="PP2Cc"/>
    <property type="match status" value="1"/>
</dbReference>
<proteinExistence type="predicted"/>
<evidence type="ECO:0000313" key="4">
    <source>
        <dbReference type="Proteomes" id="UP001301728"/>
    </source>
</evidence>
<dbReference type="CDD" id="cd00143">
    <property type="entry name" value="PP2Cc"/>
    <property type="match status" value="1"/>
</dbReference>